<reference evidence="4" key="2">
    <citation type="submission" date="2010-04" db="EMBL/GenBank/DDBJ databases">
        <authorList>
            <person name="Buell R."/>
            <person name="Hamilton J."/>
            <person name="Hostetler J."/>
        </authorList>
    </citation>
    <scope>NUCLEOTIDE SEQUENCE [LARGE SCALE GENOMIC DNA]</scope>
    <source>
        <strain evidence="4">DAOM:BR144</strain>
    </source>
</reference>
<dbReference type="InterPro" id="IPR050300">
    <property type="entry name" value="GDXG_lipolytic_enzyme"/>
</dbReference>
<feature type="domain" description="Alpha/beta hydrolase fold-3" evidence="2">
    <location>
        <begin position="135"/>
        <end position="352"/>
    </location>
</feature>
<dbReference type="InterPro" id="IPR029058">
    <property type="entry name" value="AB_hydrolase_fold"/>
</dbReference>
<protein>
    <recommendedName>
        <fullName evidence="2">Alpha/beta hydrolase fold-3 domain-containing protein</fullName>
    </recommendedName>
</protein>
<dbReference type="PANTHER" id="PTHR48081:SF8">
    <property type="entry name" value="ALPHA_BETA HYDROLASE FOLD-3 DOMAIN-CONTAINING PROTEIN-RELATED"/>
    <property type="match status" value="1"/>
</dbReference>
<dbReference type="InParanoid" id="K3WW59"/>
<evidence type="ECO:0000259" key="2">
    <source>
        <dbReference type="Pfam" id="PF07859"/>
    </source>
</evidence>
<dbReference type="Pfam" id="PF07859">
    <property type="entry name" value="Abhydrolase_3"/>
    <property type="match status" value="1"/>
</dbReference>
<proteinExistence type="predicted"/>
<name>K3WW59_GLOUD</name>
<sequence>MLSPVVVAALMIVTPVAIVYRKVIGCSLSITFHVVKTALQYAARGFKPRYPEWTFQFELARAFLHYGFAFYGASMTVPATAQANRAFTARLGDSLGGIACRQFNTQVTPVVVNDLEHLWLTSKDPPAEGAKRFVVLYYHGGGYAIFCPRLYVGPVSEIRESIVKQLRGTHNIENPRVDFFFANYRKTPEHKFPVPNNDCVSMLEYLVDVEGISPSQIIIMGDSAGGGIVLATMLLLKKNHPEYMPLAAVAMCPMADMTPPVEGEVPPDHCVLSYEFAEASRQALHNEPFNPATFGESSPAQCDLRGLAPTLVQIGDKDFIFNMTESLMAKAKEDGVTNMEFSIHKNMVHVFPLTPSELLPYAKVGVAEIATFAAKHFTKTTEKMDNEIPVASAS</sequence>
<dbReference type="PANTHER" id="PTHR48081">
    <property type="entry name" value="AB HYDROLASE SUPERFAMILY PROTEIN C4A8.06C"/>
    <property type="match status" value="1"/>
</dbReference>
<dbReference type="EnsemblProtists" id="PYU1_T009207">
    <property type="protein sequence ID" value="PYU1_T009207"/>
    <property type="gene ID" value="PYU1_G009189"/>
</dbReference>
<evidence type="ECO:0000313" key="3">
    <source>
        <dbReference type="EnsemblProtists" id="PYU1_T009207"/>
    </source>
</evidence>
<reference evidence="3" key="3">
    <citation type="submission" date="2015-02" db="UniProtKB">
        <authorList>
            <consortium name="EnsemblProtists"/>
        </authorList>
    </citation>
    <scope>IDENTIFICATION</scope>
    <source>
        <strain evidence="3">DAOM BR144</strain>
    </source>
</reference>
<organism evidence="3 4">
    <name type="scientific">Globisporangium ultimum (strain ATCC 200006 / CBS 805.95 / DAOM BR144)</name>
    <name type="common">Pythium ultimum</name>
    <dbReference type="NCBI Taxonomy" id="431595"/>
    <lineage>
        <taxon>Eukaryota</taxon>
        <taxon>Sar</taxon>
        <taxon>Stramenopiles</taxon>
        <taxon>Oomycota</taxon>
        <taxon>Peronosporomycetes</taxon>
        <taxon>Pythiales</taxon>
        <taxon>Pythiaceae</taxon>
        <taxon>Globisporangium</taxon>
    </lineage>
</organism>
<accession>K3WW59</accession>
<dbReference type="eggNOG" id="KOG1515">
    <property type="taxonomic scope" value="Eukaryota"/>
</dbReference>
<dbReference type="SUPFAM" id="SSF53474">
    <property type="entry name" value="alpha/beta-Hydrolases"/>
    <property type="match status" value="1"/>
</dbReference>
<dbReference type="STRING" id="431595.K3WW59"/>
<dbReference type="EMBL" id="GL376632">
    <property type="status" value="NOT_ANNOTATED_CDS"/>
    <property type="molecule type" value="Genomic_DNA"/>
</dbReference>
<evidence type="ECO:0000313" key="4">
    <source>
        <dbReference type="Proteomes" id="UP000019132"/>
    </source>
</evidence>
<dbReference type="Gene3D" id="3.40.50.1820">
    <property type="entry name" value="alpha/beta hydrolase"/>
    <property type="match status" value="1"/>
</dbReference>
<keyword evidence="4" id="KW-1185">Reference proteome</keyword>
<dbReference type="GO" id="GO:0016787">
    <property type="term" value="F:hydrolase activity"/>
    <property type="evidence" value="ECO:0007669"/>
    <property type="project" value="UniProtKB-KW"/>
</dbReference>
<reference evidence="4" key="1">
    <citation type="journal article" date="2010" name="Genome Biol.">
        <title>Genome sequence of the necrotrophic plant pathogen Pythium ultimum reveals original pathogenicity mechanisms and effector repertoire.</title>
        <authorList>
            <person name="Levesque C.A."/>
            <person name="Brouwer H."/>
            <person name="Cano L."/>
            <person name="Hamilton J.P."/>
            <person name="Holt C."/>
            <person name="Huitema E."/>
            <person name="Raffaele S."/>
            <person name="Robideau G.P."/>
            <person name="Thines M."/>
            <person name="Win J."/>
            <person name="Zerillo M.M."/>
            <person name="Beakes G.W."/>
            <person name="Boore J.L."/>
            <person name="Busam D."/>
            <person name="Dumas B."/>
            <person name="Ferriera S."/>
            <person name="Fuerstenberg S.I."/>
            <person name="Gachon C.M."/>
            <person name="Gaulin E."/>
            <person name="Govers F."/>
            <person name="Grenville-Briggs L."/>
            <person name="Horner N."/>
            <person name="Hostetler J."/>
            <person name="Jiang R.H."/>
            <person name="Johnson J."/>
            <person name="Krajaejun T."/>
            <person name="Lin H."/>
            <person name="Meijer H.J."/>
            <person name="Moore B."/>
            <person name="Morris P."/>
            <person name="Phuntmart V."/>
            <person name="Puiu D."/>
            <person name="Shetty J."/>
            <person name="Stajich J.E."/>
            <person name="Tripathy S."/>
            <person name="Wawra S."/>
            <person name="van West P."/>
            <person name="Whitty B.R."/>
            <person name="Coutinho P.M."/>
            <person name="Henrissat B."/>
            <person name="Martin F."/>
            <person name="Thomas P.D."/>
            <person name="Tyler B.M."/>
            <person name="De Vries R.P."/>
            <person name="Kamoun S."/>
            <person name="Yandell M."/>
            <person name="Tisserat N."/>
            <person name="Buell C.R."/>
        </authorList>
    </citation>
    <scope>NUCLEOTIDE SEQUENCE</scope>
    <source>
        <strain evidence="4">DAOM:BR144</strain>
    </source>
</reference>
<dbReference type="Proteomes" id="UP000019132">
    <property type="component" value="Unassembled WGS sequence"/>
</dbReference>
<keyword evidence="1" id="KW-0378">Hydrolase</keyword>
<dbReference type="AlphaFoldDB" id="K3WW59"/>
<evidence type="ECO:0000256" key="1">
    <source>
        <dbReference type="ARBA" id="ARBA00022801"/>
    </source>
</evidence>
<dbReference type="OMA" id="HNIENPR"/>
<dbReference type="InterPro" id="IPR013094">
    <property type="entry name" value="AB_hydrolase_3"/>
</dbReference>
<dbReference type="VEuPathDB" id="FungiDB:PYU1_G009189"/>
<dbReference type="HOGENOM" id="CLU_012494_7_1_1"/>